<accession>A0ABN2PW37</accession>
<dbReference type="Pfam" id="PF00583">
    <property type="entry name" value="Acetyltransf_1"/>
    <property type="match status" value="1"/>
</dbReference>
<gene>
    <name evidence="4" type="ORF">GCM10009716_42980</name>
</gene>
<evidence type="ECO:0000313" key="5">
    <source>
        <dbReference type="Proteomes" id="UP001501303"/>
    </source>
</evidence>
<dbReference type="Gene3D" id="3.40.630.30">
    <property type="match status" value="1"/>
</dbReference>
<dbReference type="SUPFAM" id="SSF55729">
    <property type="entry name" value="Acyl-CoA N-acyltransferases (Nat)"/>
    <property type="match status" value="1"/>
</dbReference>
<protein>
    <submittedName>
        <fullName evidence="4">GNAT family N-acetyltransferase</fullName>
    </submittedName>
</protein>
<dbReference type="Proteomes" id="UP001501303">
    <property type="component" value="Unassembled WGS sequence"/>
</dbReference>
<dbReference type="CDD" id="cd04301">
    <property type="entry name" value="NAT_SF"/>
    <property type="match status" value="1"/>
</dbReference>
<keyword evidence="2" id="KW-0012">Acyltransferase</keyword>
<evidence type="ECO:0000256" key="1">
    <source>
        <dbReference type="ARBA" id="ARBA00022679"/>
    </source>
</evidence>
<dbReference type="PANTHER" id="PTHR43877:SF2">
    <property type="entry name" value="AMINOALKYLPHOSPHONATE N-ACETYLTRANSFERASE-RELATED"/>
    <property type="match status" value="1"/>
</dbReference>
<proteinExistence type="predicted"/>
<sequence>MRDTRYMRFVRNPVITAELRDELAGLWAQVTNAGGAVGFVPPVTEADVRPVLEDHLAALAEDRARLLVGYDEHGRTVGTAFFRLNSHRLMRHWLWLYTVMLHPARQGGGAGRELMGVAEAMAREMPGIEAIRLTCRGGMGLERFYASCGYQEVGRVPRAIRVAEDDYRDDVVMWLPLS</sequence>
<comment type="caution">
    <text evidence="4">The sequence shown here is derived from an EMBL/GenBank/DDBJ whole genome shotgun (WGS) entry which is preliminary data.</text>
</comment>
<dbReference type="InterPro" id="IPR050832">
    <property type="entry name" value="Bact_Acetyltransf"/>
</dbReference>
<organism evidence="4 5">
    <name type="scientific">Streptomyces sodiiphilus</name>
    <dbReference type="NCBI Taxonomy" id="226217"/>
    <lineage>
        <taxon>Bacteria</taxon>
        <taxon>Bacillati</taxon>
        <taxon>Actinomycetota</taxon>
        <taxon>Actinomycetes</taxon>
        <taxon>Kitasatosporales</taxon>
        <taxon>Streptomycetaceae</taxon>
        <taxon>Streptomyces</taxon>
    </lineage>
</organism>
<evidence type="ECO:0000259" key="3">
    <source>
        <dbReference type="PROSITE" id="PS51186"/>
    </source>
</evidence>
<dbReference type="InterPro" id="IPR000182">
    <property type="entry name" value="GNAT_dom"/>
</dbReference>
<evidence type="ECO:0000256" key="2">
    <source>
        <dbReference type="ARBA" id="ARBA00023315"/>
    </source>
</evidence>
<keyword evidence="5" id="KW-1185">Reference proteome</keyword>
<evidence type="ECO:0000313" key="4">
    <source>
        <dbReference type="EMBL" id="GAA1931137.1"/>
    </source>
</evidence>
<reference evidence="4 5" key="1">
    <citation type="journal article" date="2019" name="Int. J. Syst. Evol. Microbiol.">
        <title>The Global Catalogue of Microorganisms (GCM) 10K type strain sequencing project: providing services to taxonomists for standard genome sequencing and annotation.</title>
        <authorList>
            <consortium name="The Broad Institute Genomics Platform"/>
            <consortium name="The Broad Institute Genome Sequencing Center for Infectious Disease"/>
            <person name="Wu L."/>
            <person name="Ma J."/>
        </authorList>
    </citation>
    <scope>NUCLEOTIDE SEQUENCE [LARGE SCALE GENOMIC DNA]</scope>
    <source>
        <strain evidence="4 5">JCM 13581</strain>
    </source>
</reference>
<dbReference type="PROSITE" id="PS51186">
    <property type="entry name" value="GNAT"/>
    <property type="match status" value="1"/>
</dbReference>
<feature type="domain" description="N-acetyltransferase" evidence="3">
    <location>
        <begin position="13"/>
        <end position="178"/>
    </location>
</feature>
<dbReference type="EMBL" id="BAAAMJ010000064">
    <property type="protein sequence ID" value="GAA1931137.1"/>
    <property type="molecule type" value="Genomic_DNA"/>
</dbReference>
<name>A0ABN2PW37_9ACTN</name>
<dbReference type="PANTHER" id="PTHR43877">
    <property type="entry name" value="AMINOALKYLPHOSPHONATE N-ACETYLTRANSFERASE-RELATED-RELATED"/>
    <property type="match status" value="1"/>
</dbReference>
<keyword evidence="1" id="KW-0808">Transferase</keyword>
<dbReference type="InterPro" id="IPR016181">
    <property type="entry name" value="Acyl_CoA_acyltransferase"/>
</dbReference>